<dbReference type="AlphaFoldDB" id="A0A0C9ZFA4"/>
<organism evidence="1 2">
    <name type="scientific">Pisolithus microcarpus 441</name>
    <dbReference type="NCBI Taxonomy" id="765257"/>
    <lineage>
        <taxon>Eukaryota</taxon>
        <taxon>Fungi</taxon>
        <taxon>Dikarya</taxon>
        <taxon>Basidiomycota</taxon>
        <taxon>Agaricomycotina</taxon>
        <taxon>Agaricomycetes</taxon>
        <taxon>Agaricomycetidae</taxon>
        <taxon>Boletales</taxon>
        <taxon>Sclerodermatineae</taxon>
        <taxon>Pisolithaceae</taxon>
        <taxon>Pisolithus</taxon>
    </lineage>
</organism>
<evidence type="ECO:0000313" key="2">
    <source>
        <dbReference type="Proteomes" id="UP000054018"/>
    </source>
</evidence>
<feature type="non-terminal residue" evidence="1">
    <location>
        <position position="1"/>
    </location>
</feature>
<dbReference type="HOGENOM" id="CLU_1986906_0_0_1"/>
<dbReference type="EMBL" id="KN833800">
    <property type="protein sequence ID" value="KIK18658.1"/>
    <property type="molecule type" value="Genomic_DNA"/>
</dbReference>
<proteinExistence type="predicted"/>
<protein>
    <submittedName>
        <fullName evidence="1">Uncharacterized protein</fullName>
    </submittedName>
</protein>
<evidence type="ECO:0000313" key="1">
    <source>
        <dbReference type="EMBL" id="KIK18658.1"/>
    </source>
</evidence>
<sequence length="126" mass="14038">GPFAKTYYPATSCLAYGHAVQVPLHRSRLRSTSTAFHKDFQVSETYVCRVDHDCTVSSSGQGVPNTLSVLLHAPDNQTSLSDRQWIRVRSLSLKAPRHHLFTRHPQAIGMAMHSNARGVMGCVFQF</sequence>
<accession>A0A0C9ZFA4</accession>
<reference evidence="1 2" key="1">
    <citation type="submission" date="2014-04" db="EMBL/GenBank/DDBJ databases">
        <authorList>
            <consortium name="DOE Joint Genome Institute"/>
            <person name="Kuo A."/>
            <person name="Kohler A."/>
            <person name="Costa M.D."/>
            <person name="Nagy L.G."/>
            <person name="Floudas D."/>
            <person name="Copeland A."/>
            <person name="Barry K.W."/>
            <person name="Cichocki N."/>
            <person name="Veneault-Fourrey C."/>
            <person name="LaButti K."/>
            <person name="Lindquist E.A."/>
            <person name="Lipzen A."/>
            <person name="Lundell T."/>
            <person name="Morin E."/>
            <person name="Murat C."/>
            <person name="Sun H."/>
            <person name="Tunlid A."/>
            <person name="Henrissat B."/>
            <person name="Grigoriev I.V."/>
            <person name="Hibbett D.S."/>
            <person name="Martin F."/>
            <person name="Nordberg H.P."/>
            <person name="Cantor M.N."/>
            <person name="Hua S.X."/>
        </authorList>
    </citation>
    <scope>NUCLEOTIDE SEQUENCE [LARGE SCALE GENOMIC DNA]</scope>
    <source>
        <strain evidence="1 2">441</strain>
    </source>
</reference>
<reference evidence="2" key="2">
    <citation type="submission" date="2015-01" db="EMBL/GenBank/DDBJ databases">
        <title>Evolutionary Origins and Diversification of the Mycorrhizal Mutualists.</title>
        <authorList>
            <consortium name="DOE Joint Genome Institute"/>
            <consortium name="Mycorrhizal Genomics Consortium"/>
            <person name="Kohler A."/>
            <person name="Kuo A."/>
            <person name="Nagy L.G."/>
            <person name="Floudas D."/>
            <person name="Copeland A."/>
            <person name="Barry K.W."/>
            <person name="Cichocki N."/>
            <person name="Veneault-Fourrey C."/>
            <person name="LaButti K."/>
            <person name="Lindquist E.A."/>
            <person name="Lipzen A."/>
            <person name="Lundell T."/>
            <person name="Morin E."/>
            <person name="Murat C."/>
            <person name="Riley R."/>
            <person name="Ohm R."/>
            <person name="Sun H."/>
            <person name="Tunlid A."/>
            <person name="Henrissat B."/>
            <person name="Grigoriev I.V."/>
            <person name="Hibbett D.S."/>
            <person name="Martin F."/>
        </authorList>
    </citation>
    <scope>NUCLEOTIDE SEQUENCE [LARGE SCALE GENOMIC DNA]</scope>
    <source>
        <strain evidence="2">441</strain>
    </source>
</reference>
<keyword evidence="2" id="KW-1185">Reference proteome</keyword>
<name>A0A0C9ZFA4_9AGAM</name>
<gene>
    <name evidence="1" type="ORF">PISMIDRAFT_683988</name>
</gene>
<dbReference type="Proteomes" id="UP000054018">
    <property type="component" value="Unassembled WGS sequence"/>
</dbReference>